<dbReference type="InterPro" id="IPR023867">
    <property type="entry name" value="Sulphatase_maturase_rSAM"/>
</dbReference>
<evidence type="ECO:0000259" key="2">
    <source>
        <dbReference type="Pfam" id="PF13186"/>
    </source>
</evidence>
<dbReference type="Proteomes" id="UP000176865">
    <property type="component" value="Unassembled WGS sequence"/>
</dbReference>
<dbReference type="PANTHER" id="PTHR43273:SF3">
    <property type="entry name" value="ANAEROBIC SULFATASE-MATURATING ENZYME HOMOLOG ASLB-RELATED"/>
    <property type="match status" value="1"/>
</dbReference>
<dbReference type="Gene3D" id="3.20.20.70">
    <property type="entry name" value="Aldolase class I"/>
    <property type="match status" value="1"/>
</dbReference>
<gene>
    <name evidence="3" type="ORF">A2996_02130</name>
</gene>
<evidence type="ECO:0000313" key="3">
    <source>
        <dbReference type="EMBL" id="OGD68217.1"/>
    </source>
</evidence>
<dbReference type="STRING" id="1797579.A2996_02130"/>
<dbReference type="InterPro" id="IPR013785">
    <property type="entry name" value="Aldolase_TIM"/>
</dbReference>
<protein>
    <recommendedName>
        <fullName evidence="2">4Fe4S-binding SPASM domain-containing protein</fullName>
    </recommendedName>
</protein>
<evidence type="ECO:0000256" key="1">
    <source>
        <dbReference type="ARBA" id="ARBA00001966"/>
    </source>
</evidence>
<sequence length="267" mass="30523">MKKKIYGLSAINIELTNRCNKACWMCGRRKVEKDYPKLALQYGDMDFNLLKIIAPQIPPRTVIQFHKDGEGLLYPRFGEAVRLFKNQTIKCLTTNGKLLFEKANEIIGNLDTISLSIIQDDPEADEQYEVIKKFLEIKGSQKPFVIYRLLGDVSSDRYENLPGIIVRRILHSPMGSFKYQKKTTIPEIGFCLDLMNHLVISNTGEVSFCVRFDPNKIGVLGNIQEQTLSEIWNGEMRQEIINLHVAGRRDMVTLCSTCEYWGVPTSP</sequence>
<feature type="domain" description="4Fe4S-binding SPASM" evidence="2">
    <location>
        <begin position="191"/>
        <end position="259"/>
    </location>
</feature>
<dbReference type="SUPFAM" id="SSF102114">
    <property type="entry name" value="Radical SAM enzymes"/>
    <property type="match status" value="1"/>
</dbReference>
<dbReference type="PANTHER" id="PTHR43273">
    <property type="entry name" value="ANAEROBIC SULFATASE-MATURATING ENZYME HOMOLOG ASLB-RELATED"/>
    <property type="match status" value="1"/>
</dbReference>
<dbReference type="InterPro" id="IPR058240">
    <property type="entry name" value="rSAM_sf"/>
</dbReference>
<dbReference type="InterPro" id="IPR023885">
    <property type="entry name" value="4Fe4S-binding_SPASM_dom"/>
</dbReference>
<dbReference type="CDD" id="cd21109">
    <property type="entry name" value="SPASM"/>
    <property type="match status" value="1"/>
</dbReference>
<dbReference type="GO" id="GO:0016491">
    <property type="term" value="F:oxidoreductase activity"/>
    <property type="evidence" value="ECO:0007669"/>
    <property type="project" value="InterPro"/>
</dbReference>
<comment type="cofactor">
    <cofactor evidence="1">
        <name>[4Fe-4S] cluster</name>
        <dbReference type="ChEBI" id="CHEBI:49883"/>
    </cofactor>
</comment>
<name>A0A1F5ELC7_9BACT</name>
<dbReference type="Pfam" id="PF13186">
    <property type="entry name" value="SPASM"/>
    <property type="match status" value="1"/>
</dbReference>
<reference evidence="3 4" key="1">
    <citation type="journal article" date="2016" name="Nat. Commun.">
        <title>Thousands of microbial genomes shed light on interconnected biogeochemical processes in an aquifer system.</title>
        <authorList>
            <person name="Anantharaman K."/>
            <person name="Brown C.T."/>
            <person name="Hug L.A."/>
            <person name="Sharon I."/>
            <person name="Castelle C.J."/>
            <person name="Probst A.J."/>
            <person name="Thomas B.C."/>
            <person name="Singh A."/>
            <person name="Wilkins M.J."/>
            <person name="Karaoz U."/>
            <person name="Brodie E.L."/>
            <person name="Williams K.H."/>
            <person name="Hubbard S.S."/>
            <person name="Banfield J.F."/>
        </authorList>
    </citation>
    <scope>NUCLEOTIDE SEQUENCE [LARGE SCALE GENOMIC DNA]</scope>
</reference>
<proteinExistence type="predicted"/>
<dbReference type="AlphaFoldDB" id="A0A1F5ELC7"/>
<dbReference type="EMBL" id="MFAB01000032">
    <property type="protein sequence ID" value="OGD68217.1"/>
    <property type="molecule type" value="Genomic_DNA"/>
</dbReference>
<dbReference type="CDD" id="cd01335">
    <property type="entry name" value="Radical_SAM"/>
    <property type="match status" value="1"/>
</dbReference>
<accession>A0A1F5ELC7</accession>
<evidence type="ECO:0000313" key="4">
    <source>
        <dbReference type="Proteomes" id="UP000176865"/>
    </source>
</evidence>
<comment type="caution">
    <text evidence="3">The sequence shown here is derived from an EMBL/GenBank/DDBJ whole genome shotgun (WGS) entry which is preliminary data.</text>
</comment>
<organism evidence="3 4">
    <name type="scientific">Candidatus Campbellbacteria bacterium RIFCSPLOWO2_01_FULL_34_15</name>
    <dbReference type="NCBI Taxonomy" id="1797579"/>
    <lineage>
        <taxon>Bacteria</taxon>
        <taxon>Candidatus Campbelliibacteriota</taxon>
    </lineage>
</organism>